<gene>
    <name evidence="9" type="primary">dppB_30</name>
    <name evidence="9" type="ORF">SDC9_91263</name>
</gene>
<feature type="domain" description="ABC transmembrane type-1" evidence="8">
    <location>
        <begin position="14"/>
        <end position="219"/>
    </location>
</feature>
<comment type="caution">
    <text evidence="9">The sequence shown here is derived from an EMBL/GenBank/DDBJ whole genome shotgun (WGS) entry which is preliminary data.</text>
</comment>
<dbReference type="PROSITE" id="PS50928">
    <property type="entry name" value="ABC_TM1"/>
    <property type="match status" value="1"/>
</dbReference>
<organism evidence="9">
    <name type="scientific">bioreactor metagenome</name>
    <dbReference type="NCBI Taxonomy" id="1076179"/>
    <lineage>
        <taxon>unclassified sequences</taxon>
        <taxon>metagenomes</taxon>
        <taxon>ecological metagenomes</taxon>
    </lineage>
</organism>
<dbReference type="AlphaFoldDB" id="A0A645A474"/>
<dbReference type="PANTHER" id="PTHR43163">
    <property type="entry name" value="DIPEPTIDE TRANSPORT SYSTEM PERMEASE PROTEIN DPPB-RELATED"/>
    <property type="match status" value="1"/>
</dbReference>
<dbReference type="InterPro" id="IPR035906">
    <property type="entry name" value="MetI-like_sf"/>
</dbReference>
<dbReference type="CDD" id="cd06261">
    <property type="entry name" value="TM_PBP2"/>
    <property type="match status" value="1"/>
</dbReference>
<accession>A0A645A474</accession>
<dbReference type="Gene3D" id="1.10.3720.10">
    <property type="entry name" value="MetI-like"/>
    <property type="match status" value="1"/>
</dbReference>
<dbReference type="InterPro" id="IPR000515">
    <property type="entry name" value="MetI-like"/>
</dbReference>
<dbReference type="Pfam" id="PF00528">
    <property type="entry name" value="BPD_transp_1"/>
    <property type="match status" value="1"/>
</dbReference>
<evidence type="ECO:0000256" key="5">
    <source>
        <dbReference type="ARBA" id="ARBA00022989"/>
    </source>
</evidence>
<keyword evidence="3" id="KW-1003">Cell membrane</keyword>
<evidence type="ECO:0000256" key="7">
    <source>
        <dbReference type="SAM" id="Phobius"/>
    </source>
</evidence>
<dbReference type="PANTHER" id="PTHR43163:SF6">
    <property type="entry name" value="DIPEPTIDE TRANSPORT SYSTEM PERMEASE PROTEIN DPPB-RELATED"/>
    <property type="match status" value="1"/>
</dbReference>
<evidence type="ECO:0000259" key="8">
    <source>
        <dbReference type="PROSITE" id="PS50928"/>
    </source>
</evidence>
<dbReference type="GO" id="GO:0071916">
    <property type="term" value="F:dipeptide transmembrane transporter activity"/>
    <property type="evidence" value="ECO:0007669"/>
    <property type="project" value="TreeGrafter"/>
</dbReference>
<evidence type="ECO:0000256" key="1">
    <source>
        <dbReference type="ARBA" id="ARBA00004651"/>
    </source>
</evidence>
<dbReference type="EMBL" id="VSSQ01010532">
    <property type="protein sequence ID" value="MPM44584.1"/>
    <property type="molecule type" value="Genomic_DNA"/>
</dbReference>
<name>A0A645A474_9ZZZZ</name>
<keyword evidence="5 7" id="KW-1133">Transmembrane helix</keyword>
<feature type="transmembrane region" description="Helical" evidence="7">
    <location>
        <begin position="158"/>
        <end position="180"/>
    </location>
</feature>
<reference evidence="9" key="1">
    <citation type="submission" date="2019-08" db="EMBL/GenBank/DDBJ databases">
        <authorList>
            <person name="Kucharzyk K."/>
            <person name="Murdoch R.W."/>
            <person name="Higgins S."/>
            <person name="Loffler F."/>
        </authorList>
    </citation>
    <scope>NUCLEOTIDE SEQUENCE</scope>
</reference>
<evidence type="ECO:0000313" key="9">
    <source>
        <dbReference type="EMBL" id="MPM44584.1"/>
    </source>
</evidence>
<dbReference type="SUPFAM" id="SSF161098">
    <property type="entry name" value="MetI-like"/>
    <property type="match status" value="1"/>
</dbReference>
<dbReference type="GO" id="GO:0005886">
    <property type="term" value="C:plasma membrane"/>
    <property type="evidence" value="ECO:0007669"/>
    <property type="project" value="UniProtKB-SubCell"/>
</dbReference>
<sequence>MTGTPISEVLKSLLPATLKLAGIALLLSTILGLLLGILAAVKQNTALDFSLSIFGVIGISMPEFFVGILMILIFAIKLKWFPAQGRTDIGLSAWQSLKYVILPSCSLGFVLMAALMRYTRNSMLDVLSKDYVKTARAKGLPEWKIYTKHAFRNSLMPISVLLMLRMPMLIGGSVIIEQVFGYAGIGQRLITAINGNDYPVVLIIVLMLSAISLLASVMIDILTAVLDPRVRLGSASRKES</sequence>
<keyword evidence="6 7" id="KW-0472">Membrane</keyword>
<feature type="transmembrane region" description="Helical" evidence="7">
    <location>
        <begin position="96"/>
        <end position="115"/>
    </location>
</feature>
<evidence type="ECO:0000256" key="4">
    <source>
        <dbReference type="ARBA" id="ARBA00022692"/>
    </source>
</evidence>
<evidence type="ECO:0000256" key="2">
    <source>
        <dbReference type="ARBA" id="ARBA00022448"/>
    </source>
</evidence>
<keyword evidence="2" id="KW-0813">Transport</keyword>
<protein>
    <submittedName>
        <fullName evidence="9">Dipeptide transport system permease protein DppB</fullName>
    </submittedName>
</protein>
<feature type="transmembrane region" description="Helical" evidence="7">
    <location>
        <begin position="53"/>
        <end position="76"/>
    </location>
</feature>
<evidence type="ECO:0000256" key="6">
    <source>
        <dbReference type="ARBA" id="ARBA00023136"/>
    </source>
</evidence>
<feature type="transmembrane region" description="Helical" evidence="7">
    <location>
        <begin position="200"/>
        <end position="226"/>
    </location>
</feature>
<evidence type="ECO:0000256" key="3">
    <source>
        <dbReference type="ARBA" id="ARBA00022475"/>
    </source>
</evidence>
<comment type="subcellular location">
    <subcellularLocation>
        <location evidence="1">Cell membrane</location>
        <topology evidence="1">Multi-pass membrane protein</topology>
    </subcellularLocation>
</comment>
<feature type="transmembrane region" description="Helical" evidence="7">
    <location>
        <begin position="20"/>
        <end position="41"/>
    </location>
</feature>
<keyword evidence="4 7" id="KW-0812">Transmembrane</keyword>
<proteinExistence type="predicted"/>